<name>A0A6H9YMY4_9ACTN</name>
<reference evidence="1 2" key="1">
    <citation type="submission" date="2019-09" db="EMBL/GenBank/DDBJ databases">
        <title>Actinomadura physcomitrii sp. nov., a novel actinomycete isolated from moss [Physcomitrium sphaericum (Ludw) Fuernr].</title>
        <authorList>
            <person name="Zhuang X."/>
            <person name="Liu C."/>
        </authorList>
    </citation>
    <scope>NUCLEOTIDE SEQUENCE [LARGE SCALE GENOMIC DNA]</scope>
    <source>
        <strain evidence="1 2">HMC1</strain>
    </source>
</reference>
<organism evidence="1 2">
    <name type="scientific">Actinomadura rudentiformis</name>
    <dbReference type="NCBI Taxonomy" id="359158"/>
    <lineage>
        <taxon>Bacteria</taxon>
        <taxon>Bacillati</taxon>
        <taxon>Actinomycetota</taxon>
        <taxon>Actinomycetes</taxon>
        <taxon>Streptosporangiales</taxon>
        <taxon>Thermomonosporaceae</taxon>
        <taxon>Actinomadura</taxon>
    </lineage>
</organism>
<protein>
    <submittedName>
        <fullName evidence="1">Uncharacterized protein</fullName>
    </submittedName>
</protein>
<accession>A0A6H9YMY4</accession>
<dbReference type="RefSeq" id="WP_151562127.1">
    <property type="nucleotide sequence ID" value="NZ_WBMT01000009.1"/>
</dbReference>
<comment type="caution">
    <text evidence="1">The sequence shown here is derived from an EMBL/GenBank/DDBJ whole genome shotgun (WGS) entry which is preliminary data.</text>
</comment>
<proteinExistence type="predicted"/>
<dbReference type="EMBL" id="WBMT01000009">
    <property type="protein sequence ID" value="KAB2347362.1"/>
    <property type="molecule type" value="Genomic_DNA"/>
</dbReference>
<evidence type="ECO:0000313" key="1">
    <source>
        <dbReference type="EMBL" id="KAB2347362.1"/>
    </source>
</evidence>
<keyword evidence="2" id="KW-1185">Reference proteome</keyword>
<dbReference type="AlphaFoldDB" id="A0A6H9YMY4"/>
<gene>
    <name evidence="1" type="ORF">F8566_20330</name>
</gene>
<evidence type="ECO:0000313" key="2">
    <source>
        <dbReference type="Proteomes" id="UP000468735"/>
    </source>
</evidence>
<dbReference type="Proteomes" id="UP000468735">
    <property type="component" value="Unassembled WGS sequence"/>
</dbReference>
<sequence>MTDPHVDVPAEGEDVNEIDLMDQVDAHPDAERATEDDEKTVLGELYGEPVQGIYTGGEA</sequence>